<keyword evidence="12" id="KW-1185">Reference proteome</keyword>
<feature type="transmembrane region" description="Helical" evidence="10">
    <location>
        <begin position="164"/>
        <end position="181"/>
    </location>
</feature>
<feature type="transmembrane region" description="Helical" evidence="10">
    <location>
        <begin position="6"/>
        <end position="24"/>
    </location>
</feature>
<evidence type="ECO:0000313" key="11">
    <source>
        <dbReference type="EMBL" id="SDW58507.1"/>
    </source>
</evidence>
<keyword evidence="2 10" id="KW-0444">Lipid biosynthesis</keyword>
<gene>
    <name evidence="10" type="primary">plsY</name>
    <name evidence="11" type="ORF">SAMN05444487_104188</name>
</gene>
<evidence type="ECO:0000256" key="9">
    <source>
        <dbReference type="ARBA" id="ARBA00023264"/>
    </source>
</evidence>
<evidence type="ECO:0000313" key="12">
    <source>
        <dbReference type="Proteomes" id="UP000198534"/>
    </source>
</evidence>
<comment type="similarity">
    <text evidence="10">Belongs to the PlsY family.</text>
</comment>
<evidence type="ECO:0000256" key="8">
    <source>
        <dbReference type="ARBA" id="ARBA00023209"/>
    </source>
</evidence>
<keyword evidence="5 10" id="KW-1133">Transmembrane helix</keyword>
<dbReference type="GO" id="GO:0005886">
    <property type="term" value="C:plasma membrane"/>
    <property type="evidence" value="ECO:0007669"/>
    <property type="project" value="UniProtKB-SubCell"/>
</dbReference>
<comment type="pathway">
    <text evidence="10">Lipid metabolism; phospholipid metabolism.</text>
</comment>
<dbReference type="EMBL" id="FNNQ01000004">
    <property type="protein sequence ID" value="SDW58507.1"/>
    <property type="molecule type" value="Genomic_DNA"/>
</dbReference>
<dbReference type="Pfam" id="PF02660">
    <property type="entry name" value="G3P_acyltransf"/>
    <property type="match status" value="1"/>
</dbReference>
<dbReference type="NCBIfam" id="TIGR00023">
    <property type="entry name" value="glycerol-3-phosphate 1-O-acyltransferase PlsY"/>
    <property type="match status" value="1"/>
</dbReference>
<keyword evidence="9 10" id="KW-1208">Phospholipid metabolism</keyword>
<dbReference type="STRING" id="1048340.SAMN05444487_104188"/>
<keyword evidence="11" id="KW-0012">Acyltransferase</keyword>
<name>A0A1H2UQV4_9BACL</name>
<dbReference type="InterPro" id="IPR003811">
    <property type="entry name" value="G3P_acylTferase_PlsY"/>
</dbReference>
<dbReference type="EC" id="2.3.1.275" evidence="10"/>
<organism evidence="11 12">
    <name type="scientific">Marininema mesophilum</name>
    <dbReference type="NCBI Taxonomy" id="1048340"/>
    <lineage>
        <taxon>Bacteria</taxon>
        <taxon>Bacillati</taxon>
        <taxon>Bacillota</taxon>
        <taxon>Bacilli</taxon>
        <taxon>Bacillales</taxon>
        <taxon>Thermoactinomycetaceae</taxon>
        <taxon>Marininema</taxon>
    </lineage>
</organism>
<comment type="subunit">
    <text evidence="10">Probably interacts with PlsX.</text>
</comment>
<dbReference type="GO" id="GO:0043772">
    <property type="term" value="F:acyl-phosphate glycerol-3-phosphate acyltransferase activity"/>
    <property type="evidence" value="ECO:0007669"/>
    <property type="project" value="UniProtKB-UniRule"/>
</dbReference>
<feature type="transmembrane region" description="Helical" evidence="10">
    <location>
        <begin position="139"/>
        <end position="158"/>
    </location>
</feature>
<evidence type="ECO:0000256" key="6">
    <source>
        <dbReference type="ARBA" id="ARBA00023098"/>
    </source>
</evidence>
<evidence type="ECO:0000256" key="10">
    <source>
        <dbReference type="HAMAP-Rule" id="MF_01043"/>
    </source>
</evidence>
<evidence type="ECO:0000256" key="4">
    <source>
        <dbReference type="ARBA" id="ARBA00022692"/>
    </source>
</evidence>
<dbReference type="AlphaFoldDB" id="A0A1H2UQV4"/>
<proteinExistence type="inferred from homology"/>
<dbReference type="SMART" id="SM01207">
    <property type="entry name" value="G3P_acyltransf"/>
    <property type="match status" value="1"/>
</dbReference>
<keyword evidence="3 10" id="KW-0808">Transferase</keyword>
<comment type="subcellular location">
    <subcellularLocation>
        <location evidence="10">Cell membrane</location>
        <topology evidence="10">Multi-pass membrane protein</topology>
    </subcellularLocation>
</comment>
<keyword evidence="6 10" id="KW-0443">Lipid metabolism</keyword>
<evidence type="ECO:0000256" key="1">
    <source>
        <dbReference type="ARBA" id="ARBA00022475"/>
    </source>
</evidence>
<dbReference type="PANTHER" id="PTHR30309">
    <property type="entry name" value="INNER MEMBRANE PROTEIN YGIH"/>
    <property type="match status" value="1"/>
</dbReference>
<keyword evidence="7 10" id="KW-0472">Membrane</keyword>
<accession>A0A1H2UQV4</accession>
<reference evidence="11 12" key="1">
    <citation type="submission" date="2016-10" db="EMBL/GenBank/DDBJ databases">
        <authorList>
            <person name="de Groot N.N."/>
        </authorList>
    </citation>
    <scope>NUCLEOTIDE SEQUENCE [LARGE SCALE GENOMIC DNA]</scope>
    <source>
        <strain evidence="11 12">DSM 45610</strain>
    </source>
</reference>
<evidence type="ECO:0000256" key="2">
    <source>
        <dbReference type="ARBA" id="ARBA00022516"/>
    </source>
</evidence>
<evidence type="ECO:0000256" key="5">
    <source>
        <dbReference type="ARBA" id="ARBA00022989"/>
    </source>
</evidence>
<feature type="transmembrane region" description="Helical" evidence="10">
    <location>
        <begin position="72"/>
        <end position="92"/>
    </location>
</feature>
<dbReference type="OrthoDB" id="9777124at2"/>
<comment type="catalytic activity">
    <reaction evidence="10">
        <text>an acyl phosphate + sn-glycerol 3-phosphate = a 1-acyl-sn-glycero-3-phosphate + phosphate</text>
        <dbReference type="Rhea" id="RHEA:34075"/>
        <dbReference type="ChEBI" id="CHEBI:43474"/>
        <dbReference type="ChEBI" id="CHEBI:57597"/>
        <dbReference type="ChEBI" id="CHEBI:57970"/>
        <dbReference type="ChEBI" id="CHEBI:59918"/>
        <dbReference type="EC" id="2.3.1.275"/>
    </reaction>
</comment>
<keyword evidence="8 10" id="KW-0594">Phospholipid biosynthesis</keyword>
<protein>
    <recommendedName>
        <fullName evidence="10">Glycerol-3-phosphate acyltransferase</fullName>
    </recommendedName>
    <alternativeName>
        <fullName evidence="10">Acyl-PO4 G3P acyltransferase</fullName>
    </alternativeName>
    <alternativeName>
        <fullName evidence="10">Acyl-phosphate--glycerol-3-phosphate acyltransferase</fullName>
    </alternativeName>
    <alternativeName>
        <fullName evidence="10">G3P acyltransferase</fullName>
        <shortName evidence="10">GPAT</shortName>
        <ecNumber evidence="10">2.3.1.275</ecNumber>
    </alternativeName>
    <alternativeName>
        <fullName evidence="10">Lysophosphatidic acid synthase</fullName>
        <shortName evidence="10">LPA synthase</shortName>
    </alternativeName>
</protein>
<dbReference type="UniPathway" id="UPA00085"/>
<dbReference type="GO" id="GO:0008654">
    <property type="term" value="P:phospholipid biosynthetic process"/>
    <property type="evidence" value="ECO:0007669"/>
    <property type="project" value="UniProtKB-UniRule"/>
</dbReference>
<dbReference type="HAMAP" id="MF_01043">
    <property type="entry name" value="PlsY"/>
    <property type="match status" value="1"/>
</dbReference>
<sequence length="201" mass="21359">MTGMSIIAIVVAYLLGSISFSYCITRLTKGYDIRERGSGNAGSTNMLRVVGKGPAILVFILDVSKGMVAVGIAYWLGTGSTIMMVCGLAAIFGHNWPIFHGFRGGKGIATTIGVTALLTFTATLISGVIGIIAVILTRYVSLGSLIFAASLPVMIAVLDYPTSYIYLSLLITVMAFVRHWTNIQRLAKGTESKVSSSKPQN</sequence>
<comment type="function">
    <text evidence="10">Catalyzes the transfer of an acyl group from acyl-phosphate (acyl-PO(4)) to glycerol-3-phosphate (G3P) to form lysophosphatidic acid (LPA). This enzyme utilizes acyl-phosphate as fatty acyl donor, but not acyl-CoA or acyl-ACP.</text>
</comment>
<dbReference type="Proteomes" id="UP000198534">
    <property type="component" value="Unassembled WGS sequence"/>
</dbReference>
<keyword evidence="1 10" id="KW-1003">Cell membrane</keyword>
<evidence type="ECO:0000256" key="7">
    <source>
        <dbReference type="ARBA" id="ARBA00023136"/>
    </source>
</evidence>
<dbReference type="RefSeq" id="WP_091737588.1">
    <property type="nucleotide sequence ID" value="NZ_FNNQ01000004.1"/>
</dbReference>
<feature type="transmembrane region" description="Helical" evidence="10">
    <location>
        <begin position="112"/>
        <end position="132"/>
    </location>
</feature>
<dbReference type="PANTHER" id="PTHR30309:SF0">
    <property type="entry name" value="GLYCEROL-3-PHOSPHATE ACYLTRANSFERASE-RELATED"/>
    <property type="match status" value="1"/>
</dbReference>
<keyword evidence="4 10" id="KW-0812">Transmembrane</keyword>
<evidence type="ECO:0000256" key="3">
    <source>
        <dbReference type="ARBA" id="ARBA00022679"/>
    </source>
</evidence>